<dbReference type="Proteomes" id="UP000282674">
    <property type="component" value="Unassembled WGS sequence"/>
</dbReference>
<dbReference type="SUPFAM" id="SSF46785">
    <property type="entry name" value="Winged helix' DNA-binding domain"/>
    <property type="match status" value="1"/>
</dbReference>
<feature type="active site" description="Proton acceptor" evidence="4">
    <location>
        <position position="253"/>
    </location>
</feature>
<evidence type="ECO:0000313" key="8">
    <source>
        <dbReference type="Proteomes" id="UP000282674"/>
    </source>
</evidence>
<keyword evidence="2 7" id="KW-0808">Transferase</keyword>
<dbReference type="GO" id="GO:0008171">
    <property type="term" value="F:O-methyltransferase activity"/>
    <property type="evidence" value="ECO:0007669"/>
    <property type="project" value="InterPro"/>
</dbReference>
<dbReference type="InterPro" id="IPR036390">
    <property type="entry name" value="WH_DNA-bd_sf"/>
</dbReference>
<dbReference type="InterPro" id="IPR036388">
    <property type="entry name" value="WH-like_DNA-bd_sf"/>
</dbReference>
<dbReference type="InterPro" id="IPR029063">
    <property type="entry name" value="SAM-dependent_MTases_sf"/>
</dbReference>
<name>A0A3M2M0X7_9ACTN</name>
<dbReference type="Gene3D" id="3.40.50.150">
    <property type="entry name" value="Vaccinia Virus protein VP39"/>
    <property type="match status" value="1"/>
</dbReference>
<evidence type="ECO:0000313" key="7">
    <source>
        <dbReference type="EMBL" id="RMI43166.1"/>
    </source>
</evidence>
<dbReference type="GO" id="GO:0046983">
    <property type="term" value="F:protein dimerization activity"/>
    <property type="evidence" value="ECO:0007669"/>
    <property type="project" value="InterPro"/>
</dbReference>
<dbReference type="CDD" id="cd02440">
    <property type="entry name" value="AdoMet_MTases"/>
    <property type="match status" value="1"/>
</dbReference>
<keyword evidence="8" id="KW-1185">Reference proteome</keyword>
<dbReference type="InterPro" id="IPR001077">
    <property type="entry name" value="COMT_C"/>
</dbReference>
<proteinExistence type="predicted"/>
<dbReference type="Gene3D" id="1.10.10.10">
    <property type="entry name" value="Winged helix-like DNA-binding domain superfamily/Winged helix DNA-binding domain"/>
    <property type="match status" value="1"/>
</dbReference>
<evidence type="ECO:0000259" key="5">
    <source>
        <dbReference type="Pfam" id="PF00891"/>
    </source>
</evidence>
<dbReference type="OrthoDB" id="4145676at2"/>
<feature type="domain" description="O-methyltransferase dimerisation" evidence="6">
    <location>
        <begin position="18"/>
        <end position="91"/>
    </location>
</feature>
<sequence length="343" mass="36311">MDSAPRTGPDPVLQLHELAYSLGVSAALTAAATLGVADAVGDGPVHVDALAEAVGAHPGALRQLMRALAGHGVFQEDSAGRYGHTPLSRALRADAPNSRKPWVELAGADFAWRIWARLTDSIRTGEAVFPEIFGTDMFTYLAEHRPEIGAVFDAAAAKSTEAAADALAGTMDIGSATTVADIGGGKGRLLRAVLERHDGLRGVLFEMPRILADADPELRDGGSLAGRCRIVPGDCHADVPVKADIYLIKGVLHMWDDDTAAGVLRNIARNAAPGARVIVIDQLLDATTTPRIAGVIDLLMLVSQGGKERTTDEFRDVFERAGLELRRTFPASPVMHLVEGVVR</sequence>
<dbReference type="PANTHER" id="PTHR43712:SF2">
    <property type="entry name" value="O-METHYLTRANSFERASE CICE"/>
    <property type="match status" value="1"/>
</dbReference>
<dbReference type="RefSeq" id="WP_122195397.1">
    <property type="nucleotide sequence ID" value="NZ_JBHSKC010000013.1"/>
</dbReference>
<evidence type="ECO:0000256" key="3">
    <source>
        <dbReference type="ARBA" id="ARBA00022691"/>
    </source>
</evidence>
<dbReference type="Gene3D" id="1.10.287.1350">
    <property type="match status" value="1"/>
</dbReference>
<dbReference type="PROSITE" id="PS51683">
    <property type="entry name" value="SAM_OMT_II"/>
    <property type="match status" value="1"/>
</dbReference>
<reference evidence="7 8" key="1">
    <citation type="submission" date="2018-10" db="EMBL/GenBank/DDBJ databases">
        <title>Isolation from soil.</title>
        <authorList>
            <person name="Hu J."/>
        </authorList>
    </citation>
    <scope>NUCLEOTIDE SEQUENCE [LARGE SCALE GENOMIC DNA]</scope>
    <source>
        <strain evidence="7 8">NEAU-Ht49</strain>
    </source>
</reference>
<dbReference type="AlphaFoldDB" id="A0A3M2M0X7"/>
<keyword evidence="3" id="KW-0949">S-adenosyl-L-methionine</keyword>
<dbReference type="InterPro" id="IPR016461">
    <property type="entry name" value="COMT-like"/>
</dbReference>
<dbReference type="PIRSF" id="PIRSF005739">
    <property type="entry name" value="O-mtase"/>
    <property type="match status" value="1"/>
</dbReference>
<accession>A0A3M2M0X7</accession>
<evidence type="ECO:0000256" key="4">
    <source>
        <dbReference type="PIRSR" id="PIRSR005739-1"/>
    </source>
</evidence>
<dbReference type="Pfam" id="PF00891">
    <property type="entry name" value="Methyltransf_2"/>
    <property type="match status" value="1"/>
</dbReference>
<dbReference type="PANTHER" id="PTHR43712">
    <property type="entry name" value="PUTATIVE (AFU_ORTHOLOGUE AFUA_4G14580)-RELATED"/>
    <property type="match status" value="1"/>
</dbReference>
<gene>
    <name evidence="7" type="ORF">EBO15_17170</name>
</gene>
<dbReference type="EMBL" id="RFFG01000027">
    <property type="protein sequence ID" value="RMI43166.1"/>
    <property type="molecule type" value="Genomic_DNA"/>
</dbReference>
<evidence type="ECO:0000259" key="6">
    <source>
        <dbReference type="Pfam" id="PF08100"/>
    </source>
</evidence>
<organism evidence="7 8">
    <name type="scientific">Actinomadura harenae</name>
    <dbReference type="NCBI Taxonomy" id="2483351"/>
    <lineage>
        <taxon>Bacteria</taxon>
        <taxon>Bacillati</taxon>
        <taxon>Actinomycetota</taxon>
        <taxon>Actinomycetes</taxon>
        <taxon>Streptosporangiales</taxon>
        <taxon>Thermomonosporaceae</taxon>
        <taxon>Actinomadura</taxon>
    </lineage>
</organism>
<keyword evidence="1 7" id="KW-0489">Methyltransferase</keyword>
<protein>
    <submittedName>
        <fullName evidence="7">Methyltransferase</fullName>
    </submittedName>
</protein>
<dbReference type="SUPFAM" id="SSF53335">
    <property type="entry name" value="S-adenosyl-L-methionine-dependent methyltransferases"/>
    <property type="match status" value="1"/>
</dbReference>
<comment type="caution">
    <text evidence="7">The sequence shown here is derived from an EMBL/GenBank/DDBJ whole genome shotgun (WGS) entry which is preliminary data.</text>
</comment>
<evidence type="ECO:0000256" key="1">
    <source>
        <dbReference type="ARBA" id="ARBA00022603"/>
    </source>
</evidence>
<evidence type="ECO:0000256" key="2">
    <source>
        <dbReference type="ARBA" id="ARBA00022679"/>
    </source>
</evidence>
<feature type="domain" description="O-methyltransferase C-terminal" evidence="5">
    <location>
        <begin position="115"/>
        <end position="323"/>
    </location>
</feature>
<dbReference type="InterPro" id="IPR012967">
    <property type="entry name" value="COMT_dimerisation"/>
</dbReference>
<dbReference type="Pfam" id="PF08100">
    <property type="entry name" value="Dimerisation"/>
    <property type="match status" value="1"/>
</dbReference>
<dbReference type="GO" id="GO:0032259">
    <property type="term" value="P:methylation"/>
    <property type="evidence" value="ECO:0007669"/>
    <property type="project" value="UniProtKB-KW"/>
</dbReference>